<dbReference type="RefSeq" id="WP_128498464.1">
    <property type="nucleotide sequence ID" value="NZ_RZNC01000002.1"/>
</dbReference>
<evidence type="ECO:0000313" key="4">
    <source>
        <dbReference type="Proteomes" id="UP000288603"/>
    </source>
</evidence>
<reference evidence="3 4" key="1">
    <citation type="submission" date="2018-12" db="EMBL/GenBank/DDBJ databases">
        <authorList>
            <person name="Li F."/>
        </authorList>
    </citation>
    <scope>NUCLEOTIDE SEQUENCE [LARGE SCALE GENOMIC DNA]</scope>
    <source>
        <strain evidence="3 4">8H24J-4-2</strain>
    </source>
</reference>
<evidence type="ECO:0000313" key="3">
    <source>
        <dbReference type="EMBL" id="RWZ64687.1"/>
    </source>
</evidence>
<proteinExistence type="predicted"/>
<dbReference type="Pfam" id="PF01551">
    <property type="entry name" value="Peptidase_M23"/>
    <property type="match status" value="1"/>
</dbReference>
<organism evidence="3 4">
    <name type="scientific">Labedella populi</name>
    <dbReference type="NCBI Taxonomy" id="2498850"/>
    <lineage>
        <taxon>Bacteria</taxon>
        <taxon>Bacillati</taxon>
        <taxon>Actinomycetota</taxon>
        <taxon>Actinomycetes</taxon>
        <taxon>Micrococcales</taxon>
        <taxon>Microbacteriaceae</taxon>
        <taxon>Labedella</taxon>
    </lineage>
</organism>
<dbReference type="CDD" id="cd12797">
    <property type="entry name" value="M23_peptidase"/>
    <property type="match status" value="1"/>
</dbReference>
<sequence>MTRSEPLQTPHLSRRNIVAGAGAVTASLLIAEALGAASSPDADAATIRWYHPFSTRIPIRSDFGPRSSPCAGCSSFHKGVDYSPGRLTRIGAAAAGTVIWRRDALSYGQFEANSFGNCVTVDHGGGLQTVYAHLEKGTVAPLGPIAAGGQVGLVGHNGSSTGPHLHIEIRQNNVSIDPEPKINLAPLAPIALAAPQESDLERLDMLIIGTEVAFKNVRAGYVALVGFKSLHHLNRTERDALIKHGKMSVKIMSPVEFEAILTALQIPITAAVPGANYDGQRVS</sequence>
<dbReference type="EMBL" id="RZNC01000002">
    <property type="protein sequence ID" value="RWZ64687.1"/>
    <property type="molecule type" value="Genomic_DNA"/>
</dbReference>
<dbReference type="OrthoDB" id="1099523at2"/>
<keyword evidence="4" id="KW-1185">Reference proteome</keyword>
<dbReference type="InterPro" id="IPR050570">
    <property type="entry name" value="Cell_wall_metabolism_enzyme"/>
</dbReference>
<dbReference type="PANTHER" id="PTHR21666">
    <property type="entry name" value="PEPTIDASE-RELATED"/>
    <property type="match status" value="1"/>
</dbReference>
<gene>
    <name evidence="3" type="ORF">ELQ92_08095</name>
</gene>
<protein>
    <submittedName>
        <fullName evidence="3">M23 family metallopeptidase</fullName>
    </submittedName>
</protein>
<dbReference type="Proteomes" id="UP000288603">
    <property type="component" value="Unassembled WGS sequence"/>
</dbReference>
<dbReference type="InterPro" id="IPR006311">
    <property type="entry name" value="TAT_signal"/>
</dbReference>
<comment type="caution">
    <text evidence="3">The sequence shown here is derived from an EMBL/GenBank/DDBJ whole genome shotgun (WGS) entry which is preliminary data.</text>
</comment>
<dbReference type="PROSITE" id="PS51318">
    <property type="entry name" value="TAT"/>
    <property type="match status" value="1"/>
</dbReference>
<dbReference type="GO" id="GO:0004222">
    <property type="term" value="F:metalloendopeptidase activity"/>
    <property type="evidence" value="ECO:0007669"/>
    <property type="project" value="TreeGrafter"/>
</dbReference>
<dbReference type="InterPro" id="IPR011055">
    <property type="entry name" value="Dup_hybrid_motif"/>
</dbReference>
<dbReference type="PANTHER" id="PTHR21666:SF289">
    <property type="entry name" value="L-ALA--D-GLU ENDOPEPTIDASE"/>
    <property type="match status" value="1"/>
</dbReference>
<evidence type="ECO:0000259" key="2">
    <source>
        <dbReference type="Pfam" id="PF01551"/>
    </source>
</evidence>
<keyword evidence="1" id="KW-0732">Signal</keyword>
<dbReference type="SUPFAM" id="SSF51261">
    <property type="entry name" value="Duplicated hybrid motif"/>
    <property type="match status" value="1"/>
</dbReference>
<name>A0A444QDE8_9MICO</name>
<evidence type="ECO:0000256" key="1">
    <source>
        <dbReference type="ARBA" id="ARBA00022729"/>
    </source>
</evidence>
<accession>A0A444QDE8</accession>
<feature type="domain" description="M23ase beta-sheet core" evidence="2">
    <location>
        <begin position="76"/>
        <end position="178"/>
    </location>
</feature>
<dbReference type="AlphaFoldDB" id="A0A444QDE8"/>
<dbReference type="Gene3D" id="2.70.70.10">
    <property type="entry name" value="Glucose Permease (Domain IIA)"/>
    <property type="match status" value="1"/>
</dbReference>
<dbReference type="InterPro" id="IPR016047">
    <property type="entry name" value="M23ase_b-sheet_dom"/>
</dbReference>